<dbReference type="Gene3D" id="3.30.479.30">
    <property type="entry name" value="Band 7 domain"/>
    <property type="match status" value="1"/>
</dbReference>
<dbReference type="SUPFAM" id="SSF117892">
    <property type="entry name" value="Band 7/SPFH domain"/>
    <property type="match status" value="1"/>
</dbReference>
<dbReference type="InterPro" id="IPR001107">
    <property type="entry name" value="Band_7"/>
</dbReference>
<dbReference type="PANTHER" id="PTHR10264">
    <property type="entry name" value="BAND 7 PROTEIN-RELATED"/>
    <property type="match status" value="1"/>
</dbReference>
<keyword evidence="2" id="KW-1133">Transmembrane helix</keyword>
<evidence type="ECO:0000256" key="2">
    <source>
        <dbReference type="SAM" id="Phobius"/>
    </source>
</evidence>
<comment type="caution">
    <text evidence="4">The sequence shown here is derived from an EMBL/GenBank/DDBJ whole genome shotgun (WGS) entry which is preliminary data.</text>
</comment>
<feature type="transmembrane region" description="Helical" evidence="2">
    <location>
        <begin position="21"/>
        <end position="46"/>
    </location>
</feature>
<dbReference type="GO" id="GO:0009898">
    <property type="term" value="C:cytoplasmic side of plasma membrane"/>
    <property type="evidence" value="ECO:0007669"/>
    <property type="project" value="UniProtKB-ARBA"/>
</dbReference>
<name>A0AAD9KUV1_RIDPI</name>
<keyword evidence="5" id="KW-1185">Reference proteome</keyword>
<keyword evidence="2" id="KW-0812">Transmembrane</keyword>
<dbReference type="FunFam" id="3.30.479.30:FF:000004">
    <property type="entry name" value="Putative membrane protease family, stomatin"/>
    <property type="match status" value="1"/>
</dbReference>
<dbReference type="AlphaFoldDB" id="A0AAD9KUV1"/>
<sequence>MNVASVGARYKGFEDSDSSDLAATFFLCVSVIAIILTFPLTLWLCFQIVPEYKRAVVFRLGRLKTGQSGPGLIFFVPCIDAVILVDVRTVALDVPPLQILTKDCVTISVDAVVFYHVENPVMSVVNVYNSVMSTGLLSQTMLRTFLGKKTMSEILTDREHIAEAMQVINRVWVLQLY</sequence>
<feature type="domain" description="Band 7" evidence="3">
    <location>
        <begin position="44"/>
        <end position="176"/>
    </location>
</feature>
<dbReference type="Proteomes" id="UP001209878">
    <property type="component" value="Unassembled WGS sequence"/>
</dbReference>
<evidence type="ECO:0000313" key="4">
    <source>
        <dbReference type="EMBL" id="KAK2177755.1"/>
    </source>
</evidence>
<dbReference type="SMART" id="SM00244">
    <property type="entry name" value="PHB"/>
    <property type="match status" value="1"/>
</dbReference>
<dbReference type="InterPro" id="IPR043202">
    <property type="entry name" value="Band-7_stomatin-like"/>
</dbReference>
<proteinExistence type="inferred from homology"/>
<evidence type="ECO:0000259" key="3">
    <source>
        <dbReference type="SMART" id="SM00244"/>
    </source>
</evidence>
<accession>A0AAD9KUV1</accession>
<comment type="similarity">
    <text evidence="1">Belongs to the band 7/mec-2 family.</text>
</comment>
<gene>
    <name evidence="4" type="ORF">NP493_581g00037</name>
</gene>
<dbReference type="InterPro" id="IPR001972">
    <property type="entry name" value="Stomatin_HflK_fam"/>
</dbReference>
<dbReference type="EMBL" id="JAODUO010000581">
    <property type="protein sequence ID" value="KAK2177755.1"/>
    <property type="molecule type" value="Genomic_DNA"/>
</dbReference>
<protein>
    <recommendedName>
        <fullName evidence="3">Band 7 domain-containing protein</fullName>
    </recommendedName>
</protein>
<reference evidence="4" key="1">
    <citation type="journal article" date="2023" name="Mol. Biol. Evol.">
        <title>Third-Generation Sequencing Reveals the Adaptive Role of the Epigenome in Three Deep-Sea Polychaetes.</title>
        <authorList>
            <person name="Perez M."/>
            <person name="Aroh O."/>
            <person name="Sun Y."/>
            <person name="Lan Y."/>
            <person name="Juniper S.K."/>
            <person name="Young C.R."/>
            <person name="Angers B."/>
            <person name="Qian P.Y."/>
        </authorList>
    </citation>
    <scope>NUCLEOTIDE SEQUENCE</scope>
    <source>
        <strain evidence="4">R07B-5</strain>
    </source>
</reference>
<dbReference type="PRINTS" id="PR00721">
    <property type="entry name" value="STOMATIN"/>
</dbReference>
<dbReference type="Pfam" id="PF01145">
    <property type="entry name" value="Band_7"/>
    <property type="match status" value="1"/>
</dbReference>
<dbReference type="InterPro" id="IPR036013">
    <property type="entry name" value="Band_7/SPFH_dom_sf"/>
</dbReference>
<evidence type="ECO:0000256" key="1">
    <source>
        <dbReference type="ARBA" id="ARBA00008164"/>
    </source>
</evidence>
<dbReference type="PANTHER" id="PTHR10264:SF19">
    <property type="entry name" value="AT06885P-RELATED"/>
    <property type="match status" value="1"/>
</dbReference>
<keyword evidence="2" id="KW-0472">Membrane</keyword>
<organism evidence="4 5">
    <name type="scientific">Ridgeia piscesae</name>
    <name type="common">Tubeworm</name>
    <dbReference type="NCBI Taxonomy" id="27915"/>
    <lineage>
        <taxon>Eukaryota</taxon>
        <taxon>Metazoa</taxon>
        <taxon>Spiralia</taxon>
        <taxon>Lophotrochozoa</taxon>
        <taxon>Annelida</taxon>
        <taxon>Polychaeta</taxon>
        <taxon>Sedentaria</taxon>
        <taxon>Canalipalpata</taxon>
        <taxon>Sabellida</taxon>
        <taxon>Siboglinidae</taxon>
        <taxon>Ridgeia</taxon>
    </lineage>
</organism>
<evidence type="ECO:0000313" key="5">
    <source>
        <dbReference type="Proteomes" id="UP001209878"/>
    </source>
</evidence>